<dbReference type="RefSeq" id="WP_160561134.1">
    <property type="nucleotide sequence ID" value="NZ_QZDT01000029.1"/>
</dbReference>
<dbReference type="Proteomes" id="UP001154420">
    <property type="component" value="Unassembled WGS sequence"/>
</dbReference>
<comment type="caution">
    <text evidence="5">The sequence shown here is derived from an EMBL/GenBank/DDBJ whole genome shotgun (WGS) entry which is preliminary data.</text>
</comment>
<organism evidence="5 6">
    <name type="scientific">Parablautia muri</name>
    <dbReference type="NCBI Taxonomy" id="2320879"/>
    <lineage>
        <taxon>Bacteria</taxon>
        <taxon>Bacillati</taxon>
        <taxon>Bacillota</taxon>
        <taxon>Clostridia</taxon>
        <taxon>Lachnospirales</taxon>
        <taxon>Lachnospiraceae</taxon>
        <taxon>Parablautia</taxon>
    </lineage>
</organism>
<evidence type="ECO:0000259" key="3">
    <source>
        <dbReference type="Pfam" id="PF20446"/>
    </source>
</evidence>
<dbReference type="AlphaFoldDB" id="A0A9X5BHB0"/>
<evidence type="ECO:0000313" key="6">
    <source>
        <dbReference type="Proteomes" id="UP001154420"/>
    </source>
</evidence>
<feature type="region of interest" description="Disordered" evidence="1">
    <location>
        <begin position="125"/>
        <end position="151"/>
    </location>
</feature>
<evidence type="ECO:0000259" key="4">
    <source>
        <dbReference type="Pfam" id="PF21117"/>
    </source>
</evidence>
<evidence type="ECO:0000313" key="5">
    <source>
        <dbReference type="EMBL" id="NBJ94096.1"/>
    </source>
</evidence>
<dbReference type="PANTHER" id="PTHR38149">
    <property type="entry name" value="ATPASE"/>
    <property type="match status" value="1"/>
</dbReference>
<keyword evidence="6" id="KW-1185">Reference proteome</keyword>
<name>A0A9X5BHB0_9FIRM</name>
<feature type="domain" description="ATPase of the ABC class N-terminal" evidence="3">
    <location>
        <begin position="6"/>
        <end position="195"/>
    </location>
</feature>
<reference evidence="5" key="1">
    <citation type="submission" date="2018-09" db="EMBL/GenBank/DDBJ databases">
        <title>Murine metabolic-syndrome-specific gut microbial biobank.</title>
        <authorList>
            <person name="Liu C."/>
        </authorList>
    </citation>
    <scope>NUCLEOTIDE SEQUENCE</scope>
    <source>
        <strain evidence="5">D42-62</strain>
    </source>
</reference>
<evidence type="ECO:0000256" key="1">
    <source>
        <dbReference type="SAM" id="MobiDB-lite"/>
    </source>
</evidence>
<dbReference type="EMBL" id="QZDT01000029">
    <property type="protein sequence ID" value="NBJ94096.1"/>
    <property type="molecule type" value="Genomic_DNA"/>
</dbReference>
<sequence>MQTAIELRNKLKSIDHRGYPAYKELRGQYDFKDYVLSIDHVQGDPFAAPSRLSVRVKGEKAGFPPAFYDTHAKRVTLQDHLTRLFGREVSGGSFQAKGSGKSGLLSVSRCGQQVLERTALRVNTGSTAKGHAAQDSAARTNAAQSGTNQSNADRGDIILRFEAGFPANGRTINARELEKMLFDILPECVRRSLYYARIDKNKLKQAICLCEDQEFIREKLPELSLCAFIADGAILPRESGISEKPMKGAVPFKTPDTLKVTLDLPNRGSVSGMGIPKGVTLFVGGGYHGKSTILQALQNGVYNHIYGDGREFVITDRTAVKLRAEDGRSIANVDISPFIKNLPSKRDTAHFSTEDASGSTSQAANLMEGVEAGSSLFLIDEDTSATNFMIRDQLMQEVISAGEEPITPFICRVNSLYRDLDISSIIVAGSSGAYFHVADTVIQMKEYVTCDITKKAKEAAMGYPAVSGEEDRFPDYVDKRCPQPDMGLRKDDRIKIKTMGTSELMLSKENVELRYLEQLKDQEQSAALAWILKFAELKMMDGRKNLKQMSELLEKQLDRDGLESLFERGDISSSLARPRKQEILACINRYRRLRF</sequence>
<dbReference type="InterPro" id="IPR019195">
    <property type="entry name" value="ABC_ATPase_put"/>
</dbReference>
<dbReference type="Pfam" id="PF21117">
    <property type="entry name" value="MRB1590_C"/>
    <property type="match status" value="1"/>
</dbReference>
<dbReference type="Pfam" id="PF20446">
    <property type="entry name" value="ABC_N"/>
    <property type="match status" value="1"/>
</dbReference>
<accession>A0A9X5BHB0</accession>
<feature type="domain" description="ATPase of the ABC class C-terminal" evidence="2">
    <location>
        <begin position="200"/>
        <end position="465"/>
    </location>
</feature>
<gene>
    <name evidence="5" type="ORF">D5281_16245</name>
</gene>
<dbReference type="InterPro" id="IPR049069">
    <property type="entry name" value="MRB1590-like_C"/>
</dbReference>
<protein>
    <submittedName>
        <fullName evidence="5">Isopentenyl-diphosphate delta-isomerase</fullName>
    </submittedName>
</protein>
<dbReference type="OrthoDB" id="9809999at2"/>
<dbReference type="PANTHER" id="PTHR38149:SF1">
    <property type="entry name" value="ATPASE"/>
    <property type="match status" value="1"/>
</dbReference>
<feature type="compositionally biased region" description="Polar residues" evidence="1">
    <location>
        <begin position="137"/>
        <end position="151"/>
    </location>
</feature>
<feature type="domain" description="MRB1590-like C-terminal" evidence="4">
    <location>
        <begin position="495"/>
        <end position="594"/>
    </location>
</feature>
<evidence type="ECO:0000259" key="2">
    <source>
        <dbReference type="Pfam" id="PF09818"/>
    </source>
</evidence>
<dbReference type="InterPro" id="IPR046833">
    <property type="entry name" value="ABC_N"/>
</dbReference>
<dbReference type="Pfam" id="PF09818">
    <property type="entry name" value="ABC_ATPase"/>
    <property type="match status" value="1"/>
</dbReference>
<proteinExistence type="predicted"/>
<dbReference type="InterPro" id="IPR046834">
    <property type="entry name" value="ABC_ATPase_C"/>
</dbReference>